<evidence type="ECO:0000256" key="1">
    <source>
        <dbReference type="SAM" id="MobiDB-lite"/>
    </source>
</evidence>
<feature type="domain" description="G" evidence="2">
    <location>
        <begin position="90"/>
        <end position="229"/>
    </location>
</feature>
<dbReference type="InterPro" id="IPR005662">
    <property type="entry name" value="GTPase_Era-like"/>
</dbReference>
<proteinExistence type="predicted"/>
<gene>
    <name evidence="3" type="ORF">FH969_08120</name>
</gene>
<organism evidence="3 4">
    <name type="scientific">Miniimonas arenae</name>
    <dbReference type="NCBI Taxonomy" id="676201"/>
    <lineage>
        <taxon>Bacteria</taxon>
        <taxon>Bacillati</taxon>
        <taxon>Actinomycetota</taxon>
        <taxon>Actinomycetes</taxon>
        <taxon>Micrococcales</taxon>
        <taxon>Beutenbergiaceae</taxon>
        <taxon>Miniimonas</taxon>
    </lineage>
</organism>
<dbReference type="Proteomes" id="UP000313849">
    <property type="component" value="Unassembled WGS sequence"/>
</dbReference>
<evidence type="ECO:0000313" key="3">
    <source>
        <dbReference type="EMBL" id="TNU74099.1"/>
    </source>
</evidence>
<dbReference type="Gene3D" id="3.40.50.300">
    <property type="entry name" value="P-loop containing nucleotide triphosphate hydrolases"/>
    <property type="match status" value="1"/>
</dbReference>
<feature type="region of interest" description="Disordered" evidence="1">
    <location>
        <begin position="1"/>
        <end position="42"/>
    </location>
</feature>
<dbReference type="EMBL" id="VENP01000025">
    <property type="protein sequence ID" value="TNU74099.1"/>
    <property type="molecule type" value="Genomic_DNA"/>
</dbReference>
<name>A0A5C5BBC9_9MICO</name>
<dbReference type="GO" id="GO:0019843">
    <property type="term" value="F:rRNA binding"/>
    <property type="evidence" value="ECO:0007669"/>
    <property type="project" value="TreeGrafter"/>
</dbReference>
<dbReference type="InterPro" id="IPR027417">
    <property type="entry name" value="P-loop_NTPase"/>
</dbReference>
<dbReference type="GO" id="GO:0043024">
    <property type="term" value="F:ribosomal small subunit binding"/>
    <property type="evidence" value="ECO:0007669"/>
    <property type="project" value="TreeGrafter"/>
</dbReference>
<evidence type="ECO:0000313" key="4">
    <source>
        <dbReference type="Proteomes" id="UP000313849"/>
    </source>
</evidence>
<dbReference type="OrthoDB" id="974105at2"/>
<dbReference type="GO" id="GO:0005829">
    <property type="term" value="C:cytosol"/>
    <property type="evidence" value="ECO:0007669"/>
    <property type="project" value="TreeGrafter"/>
</dbReference>
<protein>
    <recommendedName>
        <fullName evidence="2">G domain-containing protein</fullName>
    </recommendedName>
</protein>
<dbReference type="InterPro" id="IPR006073">
    <property type="entry name" value="GTP-bd"/>
</dbReference>
<dbReference type="GO" id="GO:0005525">
    <property type="term" value="F:GTP binding"/>
    <property type="evidence" value="ECO:0007669"/>
    <property type="project" value="InterPro"/>
</dbReference>
<sequence>MSESEITGGAPDEGGGAEPPSTQVTDASRARATHAAHAGGDAREVARRAELLDVLGAFGTRLPADVAARARAELDAVGGRLALGVAHRVVALVGGTGSGKSSLFNAVTGLEVADVGVVRPTTALPTACMWGSDATALLDHLDVPRDRRYRGETALAGPEPGQLDGVVLLDVPDHDSVAAGHRDQVDRLVPLVDLLVWVLDPQKYADERLHAGYLRGLAGRQDAMLVVVNQIDTLTPEGLTELRLDVARLLVAEGLGGVEVLTTSARTGDGVAELREAVQRVSQRASVNRTAAWDQLDSVSRALTAGLGPRPGADVDVPAAAARLAEAAGVGVVADSLAAAVRGGVAVTAVRDVPQARLEAIRHEWVATLTDGLAPAWRDAVAGAVPPARAIGEAVTAALREVPVPAVARPGLFARLRSGAVAAAADQARDGYLAATTPALESCVQKLLAPAQDVRASLAEAHRVLDGAR</sequence>
<dbReference type="Pfam" id="PF01926">
    <property type="entry name" value="MMR_HSR1"/>
    <property type="match status" value="1"/>
</dbReference>
<dbReference type="GO" id="GO:0000028">
    <property type="term" value="P:ribosomal small subunit assembly"/>
    <property type="evidence" value="ECO:0007669"/>
    <property type="project" value="TreeGrafter"/>
</dbReference>
<accession>A0A5C5BBC9</accession>
<dbReference type="PANTHER" id="PTHR42698">
    <property type="entry name" value="GTPASE ERA"/>
    <property type="match status" value="1"/>
</dbReference>
<dbReference type="AlphaFoldDB" id="A0A5C5BBC9"/>
<evidence type="ECO:0000259" key="2">
    <source>
        <dbReference type="Pfam" id="PF01926"/>
    </source>
</evidence>
<dbReference type="PANTHER" id="PTHR42698:SF1">
    <property type="entry name" value="GTPASE ERA, MITOCHONDRIAL"/>
    <property type="match status" value="1"/>
</dbReference>
<reference evidence="3 4" key="1">
    <citation type="submission" date="2019-06" db="EMBL/GenBank/DDBJ databases">
        <title>Draft genome sequence of Miniimonas arenae KCTC 19750T isolated from sea sand.</title>
        <authorList>
            <person name="Park S.-J."/>
        </authorList>
    </citation>
    <scope>NUCLEOTIDE SEQUENCE [LARGE SCALE GENOMIC DNA]</scope>
    <source>
        <strain evidence="3 4">KCTC 19750</strain>
    </source>
</reference>
<comment type="caution">
    <text evidence="3">The sequence shown here is derived from an EMBL/GenBank/DDBJ whole genome shotgun (WGS) entry which is preliminary data.</text>
</comment>
<dbReference type="SUPFAM" id="SSF52540">
    <property type="entry name" value="P-loop containing nucleoside triphosphate hydrolases"/>
    <property type="match status" value="1"/>
</dbReference>
<keyword evidence="4" id="KW-1185">Reference proteome</keyword>
<dbReference type="RefSeq" id="WP_108719534.1">
    <property type="nucleotide sequence ID" value="NZ_VENP01000025.1"/>
</dbReference>